<dbReference type="GO" id="GO:0005737">
    <property type="term" value="C:cytoplasm"/>
    <property type="evidence" value="ECO:0007669"/>
    <property type="project" value="InterPro"/>
</dbReference>
<dbReference type="SUPFAM" id="SSF47226">
    <property type="entry name" value="Histidine-containing phosphotransfer domain, HPT domain"/>
    <property type="match status" value="1"/>
</dbReference>
<dbReference type="InterPro" id="IPR036097">
    <property type="entry name" value="HisK_dim/P_sf"/>
</dbReference>
<sequence length="964" mass="104950">MAFDGLDETLETLKEIISATSSISTDSADKKAISDVMLALEKILPIVSPVVPPQTARLCQALGTLYEKLLMESVSDIDSGVELTKTGVEIIRLAALGEKEPKDLENEAEAVVAKLVEIYEIEVPGALLVAPAPVEKKTPPKAFVPPKILAPTAIKPEPVATEAKNDEDDAFFQELSSIPEQTPVEDDGGTKEGADTQSDPLTARISEIASDFTMLDADHTDKKLVADIMLGFESALASFKETETPGPITSLAGALAGLYEKSIMEGIADGEAAMDITSNGLKTLMAYLEKIETTGSVMERAKSIVQSLEKTFGVTYSSGEEGPAPLVEAPAPKDVAETDSEPAETPAPSEPAQLSEIGPPTDAGDDVVKIATEDDLLLYTEFVAETADTIHSIETELLELENDPTDDELINNLFRAYHSLKGAAGFLGASTINVLCHEAETLLDKIRKKVFVCNQAMIDAFLNAADVIKLVNDGMHGNCEITKQSLPDAELRIPRFNIEKLLENLSLLSSQKYVAQDDDEPDKLGEIMVKRKLITEEQLEQALENQKPLGKILVDMGVADEHGVSEALQVQSAKKKKIQVTSLKVDTEKLDHLLELVGELVISQSIVAQDDVLNEEKNQILLKNLMNLGKITKNIQDRVMGLRMVPLKQTFQKMSRLVRDLSKKMGKTVQYKCSGEETEIDKSIIEELNDPLVHLLRNSMDHGMESTEDRIAAGKDPTGTVSLVAYHRGGNVHIEVIDDGKGLDREKIRNKAIDKGLISKEDELHDVDIYNLVFQAGFSTHEVATDLSGRGVGMDVVRSNMEKLGGKVEMTSKLGKGTTITMKLPLTMAIVDGMIVRIGQERFIIPTISIRESIRPVKEDMSHVQHDGEMINVRGHLMPLVRLHGILKVENAEHHNPWEGLVIIVETDESDFGFMVDDLLGQQQVVIKSLGKRFKGLPGISGGTILGDGRVGLILDIGGIVAMR</sequence>
<proteinExistence type="predicted"/>
<dbReference type="SUPFAM" id="SSF50341">
    <property type="entry name" value="CheW-like"/>
    <property type="match status" value="1"/>
</dbReference>
<dbReference type="Gene3D" id="3.30.565.10">
    <property type="entry name" value="Histidine kinase-like ATPase, C-terminal domain"/>
    <property type="match status" value="1"/>
</dbReference>
<comment type="catalytic activity">
    <reaction evidence="1">
        <text>ATP + protein L-histidine = ADP + protein N-phospho-L-histidine.</text>
        <dbReference type="EC" id="2.7.13.3"/>
    </reaction>
</comment>
<dbReference type="InterPro" id="IPR004358">
    <property type="entry name" value="Sig_transdc_His_kin-like_C"/>
</dbReference>
<evidence type="ECO:0000256" key="9">
    <source>
        <dbReference type="ARBA" id="ARBA00022840"/>
    </source>
</evidence>
<dbReference type="SMART" id="SM00073">
    <property type="entry name" value="HPT"/>
    <property type="match status" value="1"/>
</dbReference>
<evidence type="ECO:0000256" key="7">
    <source>
        <dbReference type="ARBA" id="ARBA00022741"/>
    </source>
</evidence>
<evidence type="ECO:0000259" key="14">
    <source>
        <dbReference type="PROSITE" id="PS50894"/>
    </source>
</evidence>
<dbReference type="PRINTS" id="PR00344">
    <property type="entry name" value="BCTRLSENSOR"/>
</dbReference>
<dbReference type="GO" id="GO:0000155">
    <property type="term" value="F:phosphorelay sensor kinase activity"/>
    <property type="evidence" value="ECO:0007669"/>
    <property type="project" value="InterPro"/>
</dbReference>
<dbReference type="PANTHER" id="PTHR43395:SF10">
    <property type="entry name" value="CHEMOTAXIS PROTEIN CHEA"/>
    <property type="match status" value="1"/>
</dbReference>
<dbReference type="InterPro" id="IPR003594">
    <property type="entry name" value="HATPase_dom"/>
</dbReference>
<dbReference type="SUPFAM" id="SSF47384">
    <property type="entry name" value="Homodimeric domain of signal transducing histidine kinase"/>
    <property type="match status" value="1"/>
</dbReference>
<evidence type="ECO:0000256" key="11">
    <source>
        <dbReference type="SAM" id="MobiDB-lite"/>
    </source>
</evidence>
<dbReference type="Pfam" id="PF02518">
    <property type="entry name" value="HATPase_c"/>
    <property type="match status" value="1"/>
</dbReference>
<dbReference type="EMBL" id="UOGE01000002">
    <property type="protein sequence ID" value="VAX15875.1"/>
    <property type="molecule type" value="Genomic_DNA"/>
</dbReference>
<dbReference type="CDD" id="cd00088">
    <property type="entry name" value="HPT"/>
    <property type="match status" value="1"/>
</dbReference>
<dbReference type="Gene3D" id="2.30.30.40">
    <property type="entry name" value="SH3 Domains"/>
    <property type="match status" value="1"/>
</dbReference>
<evidence type="ECO:0000256" key="3">
    <source>
        <dbReference type="ARBA" id="ARBA00021495"/>
    </source>
</evidence>
<evidence type="ECO:0000256" key="1">
    <source>
        <dbReference type="ARBA" id="ARBA00000085"/>
    </source>
</evidence>
<dbReference type="InterPro" id="IPR037257">
    <property type="entry name" value="T2SS_E_N_sf"/>
</dbReference>
<dbReference type="InterPro" id="IPR008207">
    <property type="entry name" value="Sig_transdc_His_kin_Hpt_dom"/>
</dbReference>
<dbReference type="InterPro" id="IPR036890">
    <property type="entry name" value="HATPase_C_sf"/>
</dbReference>
<dbReference type="GO" id="GO:0005524">
    <property type="term" value="F:ATP binding"/>
    <property type="evidence" value="ECO:0007669"/>
    <property type="project" value="UniProtKB-KW"/>
</dbReference>
<dbReference type="PANTHER" id="PTHR43395">
    <property type="entry name" value="SENSOR HISTIDINE KINASE CHEA"/>
    <property type="match status" value="1"/>
</dbReference>
<feature type="region of interest" description="Disordered" evidence="11">
    <location>
        <begin position="177"/>
        <end position="201"/>
    </location>
</feature>
<reference evidence="15" key="1">
    <citation type="submission" date="2018-06" db="EMBL/GenBank/DDBJ databases">
        <authorList>
            <person name="Zhirakovskaya E."/>
        </authorList>
    </citation>
    <scope>NUCLEOTIDE SEQUENCE</scope>
</reference>
<keyword evidence="7" id="KW-0547">Nucleotide-binding</keyword>
<dbReference type="InterPro" id="IPR037006">
    <property type="entry name" value="CheA-like_homodim_sf"/>
</dbReference>
<dbReference type="InterPro" id="IPR005467">
    <property type="entry name" value="His_kinase_dom"/>
</dbReference>
<feature type="region of interest" description="Disordered" evidence="11">
    <location>
        <begin position="316"/>
        <end position="361"/>
    </location>
</feature>
<dbReference type="InterPro" id="IPR002545">
    <property type="entry name" value="CheW-lke_dom"/>
</dbReference>
<dbReference type="Pfam" id="PF01584">
    <property type="entry name" value="CheW"/>
    <property type="match status" value="1"/>
</dbReference>
<evidence type="ECO:0000256" key="2">
    <source>
        <dbReference type="ARBA" id="ARBA00012438"/>
    </source>
</evidence>
<keyword evidence="8 15" id="KW-0418">Kinase</keyword>
<evidence type="ECO:0000256" key="10">
    <source>
        <dbReference type="ARBA" id="ARBA00023012"/>
    </source>
</evidence>
<name>A0A3B1CB33_9ZZZZ</name>
<evidence type="ECO:0000256" key="5">
    <source>
        <dbReference type="ARBA" id="ARBA00022553"/>
    </source>
</evidence>
<organism evidence="15">
    <name type="scientific">hydrothermal vent metagenome</name>
    <dbReference type="NCBI Taxonomy" id="652676"/>
    <lineage>
        <taxon>unclassified sequences</taxon>
        <taxon>metagenomes</taxon>
        <taxon>ecological metagenomes</taxon>
    </lineage>
</organism>
<keyword evidence="5" id="KW-0597">Phosphoprotein</keyword>
<feature type="domain" description="HPt" evidence="14">
    <location>
        <begin position="371"/>
        <end position="475"/>
    </location>
</feature>
<dbReference type="PROSITE" id="PS50894">
    <property type="entry name" value="HPT"/>
    <property type="match status" value="1"/>
</dbReference>
<dbReference type="FunFam" id="3.30.565.10:FF:000016">
    <property type="entry name" value="Chemotaxis protein CheA, putative"/>
    <property type="match status" value="1"/>
</dbReference>
<feature type="compositionally biased region" description="Low complexity" evidence="11">
    <location>
        <begin position="343"/>
        <end position="352"/>
    </location>
</feature>
<dbReference type="InterPro" id="IPR004105">
    <property type="entry name" value="CheA-like_dim"/>
</dbReference>
<dbReference type="InterPro" id="IPR036061">
    <property type="entry name" value="CheW-like_dom_sf"/>
</dbReference>
<keyword evidence="4" id="KW-0145">Chemotaxis</keyword>
<dbReference type="Pfam" id="PF01627">
    <property type="entry name" value="Hpt"/>
    <property type="match status" value="1"/>
</dbReference>
<dbReference type="CDD" id="cd00731">
    <property type="entry name" value="CheA_reg"/>
    <property type="match status" value="1"/>
</dbReference>
<protein>
    <recommendedName>
        <fullName evidence="3">Chemotaxis protein CheA</fullName>
        <ecNumber evidence="2">2.7.13.3</ecNumber>
    </recommendedName>
</protein>
<evidence type="ECO:0000256" key="6">
    <source>
        <dbReference type="ARBA" id="ARBA00022679"/>
    </source>
</evidence>
<keyword evidence="6" id="KW-0808">Transferase</keyword>
<dbReference type="PROSITE" id="PS50109">
    <property type="entry name" value="HIS_KIN"/>
    <property type="match status" value="1"/>
</dbReference>
<evidence type="ECO:0000256" key="4">
    <source>
        <dbReference type="ARBA" id="ARBA00022500"/>
    </source>
</evidence>
<dbReference type="FunFam" id="2.30.30.40:FF:000048">
    <property type="entry name" value="Chemotaxis protein CheA, putative"/>
    <property type="match status" value="1"/>
</dbReference>
<dbReference type="Pfam" id="PF02895">
    <property type="entry name" value="H-kinase_dim"/>
    <property type="match status" value="1"/>
</dbReference>
<dbReference type="AlphaFoldDB" id="A0A3B1CB33"/>
<dbReference type="SMART" id="SM00387">
    <property type="entry name" value="HATPase_c"/>
    <property type="match status" value="1"/>
</dbReference>
<dbReference type="InterPro" id="IPR051315">
    <property type="entry name" value="Bact_Chemotaxis_CheA"/>
</dbReference>
<feature type="domain" description="Histidine kinase" evidence="12">
    <location>
        <begin position="621"/>
        <end position="828"/>
    </location>
</feature>
<keyword evidence="10" id="KW-0902">Two-component regulatory system</keyword>
<dbReference type="SMART" id="SM01231">
    <property type="entry name" value="H-kinase_dim"/>
    <property type="match status" value="1"/>
</dbReference>
<evidence type="ECO:0000259" key="13">
    <source>
        <dbReference type="PROSITE" id="PS50851"/>
    </source>
</evidence>
<dbReference type="InterPro" id="IPR036641">
    <property type="entry name" value="HPT_dom_sf"/>
</dbReference>
<dbReference type="SUPFAM" id="SSF55874">
    <property type="entry name" value="ATPase domain of HSP90 chaperone/DNA topoisomerase II/histidine kinase"/>
    <property type="match status" value="1"/>
</dbReference>
<accession>A0A3B1CB33</accession>
<dbReference type="PROSITE" id="PS50851">
    <property type="entry name" value="CHEW"/>
    <property type="match status" value="1"/>
</dbReference>
<dbReference type="EC" id="2.7.13.3" evidence="2"/>
<dbReference type="Gene3D" id="1.20.120.160">
    <property type="entry name" value="HPT domain"/>
    <property type="match status" value="1"/>
</dbReference>
<evidence type="ECO:0000313" key="15">
    <source>
        <dbReference type="EMBL" id="VAX15875.1"/>
    </source>
</evidence>
<gene>
    <name evidence="15" type="ORF">MNBD_NITROSPINAE02-1266</name>
</gene>
<dbReference type="GO" id="GO:0006935">
    <property type="term" value="P:chemotaxis"/>
    <property type="evidence" value="ECO:0007669"/>
    <property type="project" value="UniProtKB-KW"/>
</dbReference>
<dbReference type="SUPFAM" id="SSF160246">
    <property type="entry name" value="EspE N-terminal domain-like"/>
    <property type="match status" value="1"/>
</dbReference>
<evidence type="ECO:0000256" key="8">
    <source>
        <dbReference type="ARBA" id="ARBA00022777"/>
    </source>
</evidence>
<dbReference type="Gene3D" id="1.10.287.560">
    <property type="entry name" value="Histidine kinase CheA-like, homodimeric domain"/>
    <property type="match status" value="1"/>
</dbReference>
<feature type="domain" description="CheW-like" evidence="13">
    <location>
        <begin position="830"/>
        <end position="964"/>
    </location>
</feature>
<evidence type="ECO:0000259" key="12">
    <source>
        <dbReference type="PROSITE" id="PS50109"/>
    </source>
</evidence>
<dbReference type="CDD" id="cd16916">
    <property type="entry name" value="HATPase_CheA-like"/>
    <property type="match status" value="1"/>
</dbReference>
<keyword evidence="9" id="KW-0067">ATP-binding</keyword>
<dbReference type="SMART" id="SM00260">
    <property type="entry name" value="CheW"/>
    <property type="match status" value="1"/>
</dbReference>